<proteinExistence type="predicted"/>
<accession>A0ACB6R339</accession>
<dbReference type="Proteomes" id="UP000799755">
    <property type="component" value="Unassembled WGS sequence"/>
</dbReference>
<comment type="caution">
    <text evidence="1">The sequence shown here is derived from an EMBL/GenBank/DDBJ whole genome shotgun (WGS) entry which is preliminary data.</text>
</comment>
<protein>
    <submittedName>
        <fullName evidence="1">Uncharacterized protein</fullName>
    </submittedName>
</protein>
<sequence>MLNSGRTNTPIRSNGEIFHVANCLHSHIYDWSRFVLAIAISTSFPEVAFFRSKRRVHIRIHSQASEPYGQTCRGGNILTISFHLVIALTQIIITIWRRGLTTGLARHEGPHGVITYESPSPAGGCFDEVFFDTSMTLECLHIKIQLFKKAMHWELCAYVGRQIPGRYLDIVKWCLRVNPRSDGKSLTHHAFHLPRLCRITNTSAYDSKLNPISQNMTLNLPYPKLSHRSPVKKDRDILHSASRPQRHSNWEPQTLDWRWRHGVIRSEDFEDDRRSMSVWDQMAEYTIKRRNEVRRRRRVRRERDMGRFVGVNDVDEEEEEEEEKGDRNTMEEKMLDEGHEMIEVGEKDAEAEETPTPSTPRTRAPQKSELVQMATYKIHVPMTEDGPEEVWKQTSLTAILRLTCKSPPSFTPPYTPKHKIRCPPFHRPFIDETRPTNLLKITQSLRAPPKQDDPPIPPIPHSFHWFPDAIPVDAIFPPGVPMSGKEILAFYPHHPRNRGVGLRLLENDYRGADILAISSWFRGITELPMRPMDMNDNLRTIGRSHYRDQKWSLFRHKGKSWRNMYTDDLAHSEVARKRGLSVPTFEELLTGLKYLPHGLDARGLTAVLTWYVQHRGLFSPRLEFNVLHARDLIRVLRIPLKPFGRRNLDKIGLTEWRMNGGFEEREIEVEGLRSWGGEEGKGNVAEYLSLRLVLLGPWLSWVGSGRKALGEYLDGKEREMEGYGGIMTPFSFFDAGKNV</sequence>
<reference evidence="1" key="1">
    <citation type="journal article" date="2020" name="Stud. Mycol.">
        <title>101 Dothideomycetes genomes: a test case for predicting lifestyles and emergence of pathogens.</title>
        <authorList>
            <person name="Haridas S."/>
            <person name="Albert R."/>
            <person name="Binder M."/>
            <person name="Bloem J."/>
            <person name="Labutti K."/>
            <person name="Salamov A."/>
            <person name="Andreopoulos B."/>
            <person name="Baker S."/>
            <person name="Barry K."/>
            <person name="Bills G."/>
            <person name="Bluhm B."/>
            <person name="Cannon C."/>
            <person name="Castanera R."/>
            <person name="Culley D."/>
            <person name="Daum C."/>
            <person name="Ezra D."/>
            <person name="Gonzalez J."/>
            <person name="Henrissat B."/>
            <person name="Kuo A."/>
            <person name="Liang C."/>
            <person name="Lipzen A."/>
            <person name="Lutzoni F."/>
            <person name="Magnuson J."/>
            <person name="Mondo S."/>
            <person name="Nolan M."/>
            <person name="Ohm R."/>
            <person name="Pangilinan J."/>
            <person name="Park H.-J."/>
            <person name="Ramirez L."/>
            <person name="Alfaro M."/>
            <person name="Sun H."/>
            <person name="Tritt A."/>
            <person name="Yoshinaga Y."/>
            <person name="Zwiers L.-H."/>
            <person name="Turgeon B."/>
            <person name="Goodwin S."/>
            <person name="Spatafora J."/>
            <person name="Crous P."/>
            <person name="Grigoriev I."/>
        </authorList>
    </citation>
    <scope>NUCLEOTIDE SEQUENCE</scope>
    <source>
        <strain evidence="1">ATCC 200398</strain>
    </source>
</reference>
<keyword evidence="2" id="KW-1185">Reference proteome</keyword>
<dbReference type="EMBL" id="MU003501">
    <property type="protein sequence ID" value="KAF2472745.1"/>
    <property type="molecule type" value="Genomic_DNA"/>
</dbReference>
<evidence type="ECO:0000313" key="1">
    <source>
        <dbReference type="EMBL" id="KAF2472745.1"/>
    </source>
</evidence>
<name>A0ACB6R339_9PLEO</name>
<gene>
    <name evidence="1" type="ORF">BDR25DRAFT_353069</name>
</gene>
<evidence type="ECO:0000313" key="2">
    <source>
        <dbReference type="Proteomes" id="UP000799755"/>
    </source>
</evidence>
<organism evidence="1 2">
    <name type="scientific">Lindgomyces ingoldianus</name>
    <dbReference type="NCBI Taxonomy" id="673940"/>
    <lineage>
        <taxon>Eukaryota</taxon>
        <taxon>Fungi</taxon>
        <taxon>Dikarya</taxon>
        <taxon>Ascomycota</taxon>
        <taxon>Pezizomycotina</taxon>
        <taxon>Dothideomycetes</taxon>
        <taxon>Pleosporomycetidae</taxon>
        <taxon>Pleosporales</taxon>
        <taxon>Lindgomycetaceae</taxon>
        <taxon>Lindgomyces</taxon>
    </lineage>
</organism>